<dbReference type="AlphaFoldDB" id="A0A383U505"/>
<evidence type="ECO:0000313" key="2">
    <source>
        <dbReference type="Proteomes" id="UP000262142"/>
    </source>
</evidence>
<organism evidence="1 2">
    <name type="scientific">Candidatus Ornithobacterium hominis</name>
    <dbReference type="NCBI Taxonomy" id="2497989"/>
    <lineage>
        <taxon>Bacteria</taxon>
        <taxon>Pseudomonadati</taxon>
        <taxon>Bacteroidota</taxon>
        <taxon>Flavobacteriia</taxon>
        <taxon>Flavobacteriales</taxon>
        <taxon>Weeksellaceae</taxon>
        <taxon>Ornithobacterium</taxon>
    </lineage>
</organism>
<name>A0A383U505_9FLAO</name>
<dbReference type="EMBL" id="UNSC01000014">
    <property type="protein sequence ID" value="SZD74366.1"/>
    <property type="molecule type" value="Genomic_DNA"/>
</dbReference>
<reference evidence="1 2" key="1">
    <citation type="submission" date="2018-09" db="EMBL/GenBank/DDBJ databases">
        <authorList>
            <consortium name="Pathogen Informatics"/>
        </authorList>
    </citation>
    <scope>NUCLEOTIDE SEQUENCE [LARGE SCALE GENOMIC DNA]</scope>
    <source>
        <strain evidence="1 2">OH-22767</strain>
    </source>
</reference>
<sequence length="117" mass="13596">MKRKKYSNFWLAFVNLKAKDGFVFNDLIDFDGLPDNIDYSGAWANIIVKANNINDALKIVPLGLDELYFDVVFIDKIENIGSLIEYKEITDDVRAEVDWLSKSEYVFKISDKLFPYK</sequence>
<dbReference type="Proteomes" id="UP000262142">
    <property type="component" value="Unassembled WGS sequence"/>
</dbReference>
<evidence type="ECO:0000313" key="1">
    <source>
        <dbReference type="EMBL" id="SZD74366.1"/>
    </source>
</evidence>
<keyword evidence="2" id="KW-1185">Reference proteome</keyword>
<dbReference type="RefSeq" id="WP_119059917.1">
    <property type="nucleotide sequence ID" value="NZ_OX579588.1"/>
</dbReference>
<accession>A0A383U505</accession>
<gene>
    <name evidence="1" type="ORF">SAMEA104719789_01792</name>
</gene>
<dbReference type="OrthoDB" id="9884182at2"/>
<protein>
    <submittedName>
        <fullName evidence="1">Uncharacterized protein</fullName>
    </submittedName>
</protein>
<proteinExistence type="predicted"/>